<comment type="subcellular location">
    <subcellularLocation>
        <location evidence="1">Mitochondrion outer membrane</location>
        <topology evidence="1">Multi-pass membrane protein</topology>
    </subcellularLocation>
</comment>
<gene>
    <name evidence="13" type="primary">TCD2_2</name>
    <name evidence="13" type="ORF">GRS66_009046</name>
</gene>
<dbReference type="GO" id="GO:0061503">
    <property type="term" value="F:tRNA threonylcarbamoyladenosine dehydratase"/>
    <property type="evidence" value="ECO:0007669"/>
    <property type="project" value="TreeGrafter"/>
</dbReference>
<keyword evidence="4" id="KW-0812">Transmembrane</keyword>
<keyword evidence="8" id="KW-1133">Transmembrane helix</keyword>
<evidence type="ECO:0000256" key="10">
    <source>
        <dbReference type="ARBA" id="ARBA00023136"/>
    </source>
</evidence>
<evidence type="ECO:0000256" key="6">
    <source>
        <dbReference type="ARBA" id="ARBA00022787"/>
    </source>
</evidence>
<protein>
    <submittedName>
        <fullName evidence="13">tRNA threonylcarbamoyladenosine dehydratase</fullName>
    </submittedName>
</protein>
<dbReference type="Gene3D" id="3.40.50.720">
    <property type="entry name" value="NAD(P)-binding Rossmann-like Domain"/>
    <property type="match status" value="1"/>
</dbReference>
<comment type="similarity">
    <text evidence="2">Belongs to the HesA/MoeB/ThiF family.</text>
</comment>
<evidence type="ECO:0000256" key="3">
    <source>
        <dbReference type="ARBA" id="ARBA00022598"/>
    </source>
</evidence>
<dbReference type="FunFam" id="3.40.50.720:FF:000125">
    <property type="entry name" value="tRNA threonylcarbamoyladenosine dehydratase 2-like"/>
    <property type="match status" value="1"/>
</dbReference>
<feature type="domain" description="THIF-type NAD/FAD binding fold" evidence="12">
    <location>
        <begin position="72"/>
        <end position="341"/>
    </location>
</feature>
<dbReference type="SUPFAM" id="SSF69572">
    <property type="entry name" value="Activating enzymes of the ubiquitin-like proteins"/>
    <property type="match status" value="1"/>
</dbReference>
<dbReference type="GO" id="GO:0061504">
    <property type="term" value="P:cyclic threonylcarbamoyladenosine biosynthetic process"/>
    <property type="evidence" value="ECO:0007669"/>
    <property type="project" value="TreeGrafter"/>
</dbReference>
<organism evidence="13 14">
    <name type="scientific">Saccharomyces pastorianus</name>
    <name type="common">Lager yeast</name>
    <name type="synonym">Saccharomyces cerevisiae x Saccharomyces eubayanus</name>
    <dbReference type="NCBI Taxonomy" id="27292"/>
    <lineage>
        <taxon>Eukaryota</taxon>
        <taxon>Fungi</taxon>
        <taxon>Dikarya</taxon>
        <taxon>Ascomycota</taxon>
        <taxon>Saccharomycotina</taxon>
        <taxon>Saccharomycetes</taxon>
        <taxon>Saccharomycetales</taxon>
        <taxon>Saccharomycetaceae</taxon>
        <taxon>Saccharomyces</taxon>
    </lineage>
</organism>
<dbReference type="InterPro" id="IPR000594">
    <property type="entry name" value="ThiF_NAD_FAD-bd"/>
</dbReference>
<keyword evidence="6" id="KW-1000">Mitochondrion outer membrane</keyword>
<keyword evidence="10" id="KW-0472">Membrane</keyword>
<evidence type="ECO:0000256" key="11">
    <source>
        <dbReference type="ARBA" id="ARBA00060084"/>
    </source>
</evidence>
<dbReference type="CDD" id="cd00755">
    <property type="entry name" value="YgdL_like"/>
    <property type="match status" value="1"/>
</dbReference>
<dbReference type="InterPro" id="IPR035985">
    <property type="entry name" value="Ubiquitin-activating_enz"/>
</dbReference>
<dbReference type="InterPro" id="IPR045886">
    <property type="entry name" value="ThiF/MoeB/HesA"/>
</dbReference>
<evidence type="ECO:0000313" key="14">
    <source>
        <dbReference type="Proteomes" id="UP000501346"/>
    </source>
</evidence>
<keyword evidence="3" id="KW-0436">Ligase</keyword>
<evidence type="ECO:0000256" key="8">
    <source>
        <dbReference type="ARBA" id="ARBA00022989"/>
    </source>
</evidence>
<evidence type="ECO:0000256" key="7">
    <source>
        <dbReference type="ARBA" id="ARBA00022840"/>
    </source>
</evidence>
<dbReference type="PANTHER" id="PTHR43267:SF2">
    <property type="entry name" value="TRNA THREONYLCARBAMOYLADENOSINE DEHYDRATASE 1-RELATED"/>
    <property type="match status" value="1"/>
</dbReference>
<dbReference type="EMBL" id="CP049008">
    <property type="protein sequence ID" value="QID86418.1"/>
    <property type="molecule type" value="Genomic_DNA"/>
</dbReference>
<evidence type="ECO:0000256" key="4">
    <source>
        <dbReference type="ARBA" id="ARBA00022692"/>
    </source>
</evidence>
<dbReference type="Proteomes" id="UP000501346">
    <property type="component" value="Chromosome SeXI"/>
</dbReference>
<sequence length="448" mass="50466">MEKDAWKIIAATALFTVAMTTVADCAWTRWQTQGKAVAQVQRNDEKDEEQTKSKIDRYHQYDEQFIRQFLKNNIGFLGEDTIEKLSNQYVVVVGAGGVGSWVVNSLVRSGCRKIRVVDFDQVSLSSLNRHSCAILNDVGTPKVECLRRHMHEIAPWCEIDPINELWTIENGERLTLGNGAPDFVVDCIDNIETKVDLLEFAYNCGIKVISSMGASAKSDPTKLNVGDIATTEEDPLARVVRRKLKKRGILSGIPVVFSAEKPDPKKAKLLPLPDEEYERGKVDELSALKDFRVRILPVLGTMPSLFGLTITTWILSNISDKPLEPIEGKNRIKVYDGIYQSLTGQMSRVGRPTQRIPLALKDVSYLVEEVFRGKSPISGISTRLTLSKWDSSKPISLQNVTVLTKDEQREHENRILKGNESLSDVYDADVLELVSQRFKEEAYYSQFR</sequence>
<dbReference type="OrthoDB" id="10265862at2759"/>
<dbReference type="GO" id="GO:0008641">
    <property type="term" value="F:ubiquitin-like modifier activating enzyme activity"/>
    <property type="evidence" value="ECO:0007669"/>
    <property type="project" value="InterPro"/>
</dbReference>
<accession>A0A6C1EAR2</accession>
<keyword evidence="9" id="KW-0496">Mitochondrion</keyword>
<reference evidence="13 14" key="1">
    <citation type="journal article" date="2019" name="BMC Genomics">
        <title>Chromosome level assembly and comparative genome analysis confirm lager-brewing yeasts originated from a single hybridization.</title>
        <authorList>
            <person name="Salazar A.N."/>
            <person name="Gorter de Vries A.R."/>
            <person name="van den Broek M."/>
            <person name="Brouwers N."/>
            <person name="de la Torre Cortes P."/>
            <person name="Kuijpers N.G.A."/>
            <person name="Daran J.G."/>
            <person name="Abeel T."/>
        </authorList>
    </citation>
    <scope>NUCLEOTIDE SEQUENCE [LARGE SCALE GENOMIC DNA]</scope>
    <source>
        <strain evidence="13 14">CBS 1483</strain>
    </source>
</reference>
<keyword evidence="7" id="KW-0067">ATP-binding</keyword>
<dbReference type="AlphaFoldDB" id="A0A6C1EAR2"/>
<keyword evidence="14" id="KW-1185">Reference proteome</keyword>
<evidence type="ECO:0000256" key="9">
    <source>
        <dbReference type="ARBA" id="ARBA00023128"/>
    </source>
</evidence>
<dbReference type="PANTHER" id="PTHR43267">
    <property type="entry name" value="TRNA THREONYLCARBAMOYLADENOSINE DEHYDRATASE"/>
    <property type="match status" value="1"/>
</dbReference>
<evidence type="ECO:0000256" key="5">
    <source>
        <dbReference type="ARBA" id="ARBA00022741"/>
    </source>
</evidence>
<evidence type="ECO:0000259" key="12">
    <source>
        <dbReference type="Pfam" id="PF00899"/>
    </source>
</evidence>
<dbReference type="GO" id="GO:0005741">
    <property type="term" value="C:mitochondrial outer membrane"/>
    <property type="evidence" value="ECO:0007669"/>
    <property type="project" value="UniProtKB-SubCell"/>
</dbReference>
<proteinExistence type="inferred from homology"/>
<evidence type="ECO:0000256" key="1">
    <source>
        <dbReference type="ARBA" id="ARBA00004374"/>
    </source>
</evidence>
<dbReference type="Pfam" id="PF00899">
    <property type="entry name" value="ThiF"/>
    <property type="match status" value="1"/>
</dbReference>
<evidence type="ECO:0000313" key="13">
    <source>
        <dbReference type="EMBL" id="QID86418.1"/>
    </source>
</evidence>
<dbReference type="GO" id="GO:0005524">
    <property type="term" value="F:ATP binding"/>
    <property type="evidence" value="ECO:0007669"/>
    <property type="project" value="UniProtKB-KW"/>
</dbReference>
<evidence type="ECO:0000256" key="2">
    <source>
        <dbReference type="ARBA" id="ARBA00009919"/>
    </source>
</evidence>
<keyword evidence="5" id="KW-0547">Nucleotide-binding</keyword>
<comment type="function">
    <text evidence="11">Catalyzes the ATP-dependent dehydration of threonylcarbamoyladenosine at position 37 (t(6)A37) to form cyclic t(6)A37 (ct(6)A37) in tRNAs that read codons beginning with adenine.</text>
</comment>
<name>A0A6C1EAR2_SACPS</name>